<evidence type="ECO:0008006" key="3">
    <source>
        <dbReference type="Google" id="ProtNLM"/>
    </source>
</evidence>
<name>A0A212JZJ9_9BACT</name>
<dbReference type="Gene3D" id="2.60.120.200">
    <property type="match status" value="1"/>
</dbReference>
<feature type="signal peptide" evidence="1">
    <location>
        <begin position="1"/>
        <end position="26"/>
    </location>
</feature>
<dbReference type="GO" id="GO:0005975">
    <property type="term" value="P:carbohydrate metabolic process"/>
    <property type="evidence" value="ECO:0007669"/>
    <property type="project" value="UniProtKB-ARBA"/>
</dbReference>
<dbReference type="GO" id="GO:0004553">
    <property type="term" value="F:hydrolase activity, hydrolyzing O-glycosyl compounds"/>
    <property type="evidence" value="ECO:0007669"/>
    <property type="project" value="UniProtKB-ARBA"/>
</dbReference>
<dbReference type="InterPro" id="IPR013320">
    <property type="entry name" value="ConA-like_dom_sf"/>
</dbReference>
<evidence type="ECO:0000256" key="1">
    <source>
        <dbReference type="SAM" id="SignalP"/>
    </source>
</evidence>
<organism evidence="2">
    <name type="scientific">uncultured Dysgonomonas sp</name>
    <dbReference type="NCBI Taxonomy" id="206096"/>
    <lineage>
        <taxon>Bacteria</taxon>
        <taxon>Pseudomonadati</taxon>
        <taxon>Bacteroidota</taxon>
        <taxon>Bacteroidia</taxon>
        <taxon>Bacteroidales</taxon>
        <taxon>Dysgonomonadaceae</taxon>
        <taxon>Dysgonomonas</taxon>
        <taxon>environmental samples</taxon>
    </lineage>
</organism>
<dbReference type="SUPFAM" id="SSF49899">
    <property type="entry name" value="Concanavalin A-like lectins/glucanases"/>
    <property type="match status" value="1"/>
</dbReference>
<protein>
    <recommendedName>
        <fullName evidence="3">LamG-like jellyroll fold domain-containing protein</fullName>
    </recommendedName>
</protein>
<gene>
    <name evidence="2" type="ORF">KL86DYS1_30958</name>
</gene>
<dbReference type="AlphaFoldDB" id="A0A212JZJ9"/>
<dbReference type="EMBL" id="FLUM01000003">
    <property type="protein sequence ID" value="SBW04879.1"/>
    <property type="molecule type" value="Genomic_DNA"/>
</dbReference>
<keyword evidence="1" id="KW-0732">Signal</keyword>
<evidence type="ECO:0000313" key="2">
    <source>
        <dbReference type="EMBL" id="SBW04879.1"/>
    </source>
</evidence>
<sequence length="287" mass="32114">MTMKIKKYISAIIVSTVLLFGAQSCFQDLENDPAFDYPQGFPDPTGEYKPEKLNLPFEGDVYDQGTYQFVNSGVGVYSFVDGVKGKAYKGDADTTYVLINNHPAISKIVESEITNLGSFTVSFWMKSSRNTSATGLFSITNTKTFWSNLDIFLENTGSETQAFFKVHIYNERTGSRVEKWVEARVDNVFGDWVHMAFVYDGTTSTMNIYKDGNSVFQSVITGLGELQFKDVGPMIIGTFPYQANPSLTSGATNQSWAGWYKGAMDQFHFYSEPLSANEVKELYDSKN</sequence>
<feature type="chain" id="PRO_5012307133" description="LamG-like jellyroll fold domain-containing protein" evidence="1">
    <location>
        <begin position="27"/>
        <end position="287"/>
    </location>
</feature>
<accession>A0A212JZJ9</accession>
<reference evidence="2" key="1">
    <citation type="submission" date="2016-04" db="EMBL/GenBank/DDBJ databases">
        <authorList>
            <person name="Evans L.H."/>
            <person name="Alamgir A."/>
            <person name="Owens N."/>
            <person name="Weber N.D."/>
            <person name="Virtaneva K."/>
            <person name="Barbian K."/>
            <person name="Babar A."/>
            <person name="Rosenke K."/>
        </authorList>
    </citation>
    <scope>NUCLEOTIDE SEQUENCE</scope>
    <source>
        <strain evidence="2">86-1</strain>
    </source>
</reference>
<proteinExistence type="predicted"/>
<dbReference type="Pfam" id="PF13385">
    <property type="entry name" value="Laminin_G_3"/>
    <property type="match status" value="1"/>
</dbReference>
<dbReference type="PROSITE" id="PS51257">
    <property type="entry name" value="PROKAR_LIPOPROTEIN"/>
    <property type="match status" value="1"/>
</dbReference>